<protein>
    <recommendedName>
        <fullName evidence="3">Peptidase M20 dimerisation domain-containing protein</fullName>
    </recommendedName>
</protein>
<reference evidence="1" key="1">
    <citation type="submission" date="2022-05" db="EMBL/GenBank/DDBJ databases">
        <title>Jatrophihabitans sp. SB3-54 whole genome sequence.</title>
        <authorList>
            <person name="Suh M.K."/>
            <person name="Eom M.K."/>
            <person name="Kim J.S."/>
            <person name="Kim H.S."/>
            <person name="Do H.E."/>
            <person name="Shin Y.K."/>
            <person name="Lee J.-S."/>
        </authorList>
    </citation>
    <scope>NUCLEOTIDE SEQUENCE</scope>
    <source>
        <strain evidence="1">SB3-54</strain>
    </source>
</reference>
<dbReference type="Proteomes" id="UP001164693">
    <property type="component" value="Chromosome"/>
</dbReference>
<evidence type="ECO:0008006" key="3">
    <source>
        <dbReference type="Google" id="ProtNLM"/>
    </source>
</evidence>
<dbReference type="EMBL" id="CP097463">
    <property type="protein sequence ID" value="WAX56371.1"/>
    <property type="molecule type" value="Genomic_DNA"/>
</dbReference>
<dbReference type="RefSeq" id="WP_269442903.1">
    <property type="nucleotide sequence ID" value="NZ_CP097463.1"/>
</dbReference>
<dbReference type="Gene3D" id="3.40.630.10">
    <property type="entry name" value="Zn peptidases"/>
    <property type="match status" value="1"/>
</dbReference>
<evidence type="ECO:0000313" key="1">
    <source>
        <dbReference type="EMBL" id="WAX56371.1"/>
    </source>
</evidence>
<evidence type="ECO:0000313" key="2">
    <source>
        <dbReference type="Proteomes" id="UP001164693"/>
    </source>
</evidence>
<proteinExistence type="predicted"/>
<dbReference type="Gene3D" id="3.30.70.360">
    <property type="match status" value="1"/>
</dbReference>
<gene>
    <name evidence="1" type="ORF">M6B22_17780</name>
</gene>
<organism evidence="1 2">
    <name type="scientific">Jatrophihabitans cynanchi</name>
    <dbReference type="NCBI Taxonomy" id="2944128"/>
    <lineage>
        <taxon>Bacteria</taxon>
        <taxon>Bacillati</taxon>
        <taxon>Actinomycetota</taxon>
        <taxon>Actinomycetes</taxon>
        <taxon>Jatrophihabitantales</taxon>
        <taxon>Jatrophihabitantaceae</taxon>
        <taxon>Jatrophihabitans</taxon>
    </lineage>
</organism>
<keyword evidence="2" id="KW-1185">Reference proteome</keyword>
<accession>A0ABY7JZ74</accession>
<dbReference type="SUPFAM" id="SSF53187">
    <property type="entry name" value="Zn-dependent exopeptidases"/>
    <property type="match status" value="1"/>
</dbReference>
<sequence length="379" mass="39264">MEFVESDRALLLRQWRQIALIPAPEGAEAERAGLIASFARDAGAEVSLDRVGNVVATLTGTGSRELTFLATMDDLESVAQARRSSDLLAIDGNRLVGPCTQVTASDATGLALLRYAQLHRSFGALTVAFVLGEETGLTGVRALCADRGDRLGWVVDLMGGVGTISWNAIGFDGIVVEFSAEPRHSLYGGVSAVTDAIARFVTALHAAVPASVPSEPVPGVPPSGPLTIRRVNQLAAGEVFNHSPQRGTVGVDLRSTAPDVLSSLGAQTRALAATVAASCGVSVICHDGVQQPAALLPGGADHPLVLAAADAVRSVGVEPILRPWSSSNINVAYQHGLDGIVHDDPTRGGGRGTEQEWADISRVLLGLAADCRLLQAVSG</sequence>
<name>A0ABY7JZ74_9ACTN</name>